<keyword evidence="1" id="KW-0378">Hydrolase</keyword>
<dbReference type="InterPro" id="IPR036412">
    <property type="entry name" value="HAD-like_sf"/>
</dbReference>
<dbReference type="EMBL" id="WUUU01000075">
    <property type="protein sequence ID" value="MXR20986.1"/>
    <property type="molecule type" value="Genomic_DNA"/>
</dbReference>
<dbReference type="GO" id="GO:0008967">
    <property type="term" value="F:phosphoglycolate phosphatase activity"/>
    <property type="evidence" value="ECO:0007669"/>
    <property type="project" value="TreeGrafter"/>
</dbReference>
<dbReference type="InterPro" id="IPR023198">
    <property type="entry name" value="PGP-like_dom2"/>
</dbReference>
<gene>
    <name evidence="1" type="ORF">GRX66_10365</name>
</gene>
<dbReference type="InterPro" id="IPR023214">
    <property type="entry name" value="HAD_sf"/>
</dbReference>
<dbReference type="SFLD" id="SFLDG01129">
    <property type="entry name" value="C1.5:_HAD__Beta-PGM__Phosphata"/>
    <property type="match status" value="1"/>
</dbReference>
<dbReference type="Gene3D" id="1.10.150.240">
    <property type="entry name" value="Putative phosphatase, domain 2"/>
    <property type="match status" value="1"/>
</dbReference>
<evidence type="ECO:0000313" key="2">
    <source>
        <dbReference type="Proteomes" id="UP000471521"/>
    </source>
</evidence>
<dbReference type="PANTHER" id="PTHR43434">
    <property type="entry name" value="PHOSPHOGLYCOLATE PHOSPHATASE"/>
    <property type="match status" value="1"/>
</dbReference>
<sequence>MNGDYDAVVYDLDGTLVRLAVDWLDVEREVATRLRNAGVDPSEHDMWEMLDAAEAAGVGDEVHELIAAHERDGATRAERLPGADELATLDAPAAVLSLNCEAACRTALERHDLLDDFRVVAGRDTVPARKPDPRALTWVLDELGVAPADALFVGDSASDEVTADRAGTDFRWA</sequence>
<dbReference type="InterPro" id="IPR041492">
    <property type="entry name" value="HAD_2"/>
</dbReference>
<name>A0A6B0SKE5_9EURY</name>
<dbReference type="Pfam" id="PF13419">
    <property type="entry name" value="HAD_2"/>
    <property type="match status" value="1"/>
</dbReference>
<dbReference type="Proteomes" id="UP000471521">
    <property type="component" value="Unassembled WGS sequence"/>
</dbReference>
<dbReference type="SUPFAM" id="SSF56784">
    <property type="entry name" value="HAD-like"/>
    <property type="match status" value="1"/>
</dbReference>
<keyword evidence="2" id="KW-1185">Reference proteome</keyword>
<dbReference type="SFLD" id="SFLDS00003">
    <property type="entry name" value="Haloacid_Dehalogenase"/>
    <property type="match status" value="1"/>
</dbReference>
<proteinExistence type="predicted"/>
<dbReference type="Gene3D" id="3.40.50.1000">
    <property type="entry name" value="HAD superfamily/HAD-like"/>
    <property type="match status" value="1"/>
</dbReference>
<accession>A0A6B0SKE5</accession>
<dbReference type="PANTHER" id="PTHR43434:SF1">
    <property type="entry name" value="PHOSPHOGLYCOLATE PHOSPHATASE"/>
    <property type="match status" value="1"/>
</dbReference>
<evidence type="ECO:0000313" key="1">
    <source>
        <dbReference type="EMBL" id="MXR20986.1"/>
    </source>
</evidence>
<organism evidence="1 2">
    <name type="scientific">Halobacterium bonnevillei</name>
    <dbReference type="NCBI Taxonomy" id="2692200"/>
    <lineage>
        <taxon>Archaea</taxon>
        <taxon>Methanobacteriati</taxon>
        <taxon>Methanobacteriota</taxon>
        <taxon>Stenosarchaea group</taxon>
        <taxon>Halobacteria</taxon>
        <taxon>Halobacteriales</taxon>
        <taxon>Halobacteriaceae</taxon>
        <taxon>Halobacterium</taxon>
    </lineage>
</organism>
<dbReference type="GO" id="GO:0006281">
    <property type="term" value="P:DNA repair"/>
    <property type="evidence" value="ECO:0007669"/>
    <property type="project" value="TreeGrafter"/>
</dbReference>
<dbReference type="AlphaFoldDB" id="A0A6B0SKE5"/>
<reference evidence="1 2" key="1">
    <citation type="submission" date="2019-12" db="EMBL/GenBank/DDBJ databases">
        <title>Isolation and characterization of three novel carbon monoxide-oxidizing members of Halobacteria from salione crusts and soils.</title>
        <authorList>
            <person name="Myers M.R."/>
            <person name="King G.M."/>
        </authorList>
    </citation>
    <scope>NUCLEOTIDE SEQUENCE [LARGE SCALE GENOMIC DNA]</scope>
    <source>
        <strain evidence="1 2">PCN9</strain>
    </source>
</reference>
<comment type="caution">
    <text evidence="1">The sequence shown here is derived from an EMBL/GenBank/DDBJ whole genome shotgun (WGS) entry which is preliminary data.</text>
</comment>
<protein>
    <submittedName>
        <fullName evidence="1">HAD hydrolase-like protein</fullName>
    </submittedName>
</protein>
<dbReference type="InterPro" id="IPR050155">
    <property type="entry name" value="HAD-like_hydrolase_sf"/>
</dbReference>
<dbReference type="RefSeq" id="WP_325064060.1">
    <property type="nucleotide sequence ID" value="NZ_WUUU01000075.1"/>
</dbReference>